<protein>
    <submittedName>
        <fullName evidence="2">Tail fiber domain-containing protein</fullName>
    </submittedName>
</protein>
<dbReference type="RefSeq" id="WP_072925051.1">
    <property type="nucleotide sequence ID" value="NZ_JACEGB010000140.1"/>
</dbReference>
<comment type="caution">
    <text evidence="2">The sequence shown here is derived from an EMBL/GenBank/DDBJ whole genome shotgun (WGS) entry which is preliminary data.</text>
</comment>
<reference evidence="2 3" key="1">
    <citation type="submission" date="2020-07" db="EMBL/GenBank/DDBJ databases">
        <title>Genomes of two Microcystis aeruginosa (Cyanobacteria) strains from Florida (USA) with disparate toxicogenic potential.</title>
        <authorList>
            <person name="Lefler F.W."/>
            <person name="Barbosa M."/>
            <person name="Berthold D.E."/>
            <person name="Laughinghouse H.D. IV."/>
        </authorList>
    </citation>
    <scope>NUCLEOTIDE SEQUENCE [LARGE SCALE GENOMIC DNA]</scope>
    <source>
        <strain evidence="2 3">BLCCF108</strain>
    </source>
</reference>
<feature type="domain" description="Peptidase S74" evidence="1">
    <location>
        <begin position="213"/>
        <end position="310"/>
    </location>
</feature>
<sequence length="310" mass="33425">MADQNLKSLAFFQDDLLENQWPVLSCSAAKELQVDSKIKTTDLQASGIVQALTFLGDGSNLTGVVKNLDLAVKKAGDTMTGALTIQNNLTVTGTISGNIDAENITSGTLSVDRIPNLVATRGENTFTGTQSIEGNLSVQGEIKWGNSRLQLDQGGSIELGGDPSTPGSGRPYIDFHFAGVAEDYNARIINDDNGRLSLIAKDVCVVGKFTNSSSKELKENIERLSIQEAVQTLAELNPVKFNYKTDSDQRQNIGFIAEDVPEFLATSDRKGVSVMDIVGVLTKVLQDQQITISVLTEKIKALEPPIQKSY</sequence>
<dbReference type="AlphaFoldDB" id="A0A841UQ64"/>
<gene>
    <name evidence="2" type="ORF">H0902_07985</name>
</gene>
<dbReference type="Pfam" id="PF13884">
    <property type="entry name" value="Peptidase_S74"/>
    <property type="match status" value="1"/>
</dbReference>
<name>A0A841UQ64_MICAE</name>
<dbReference type="EMBL" id="JACEGB010000140">
    <property type="protein sequence ID" value="MBC1190760.1"/>
    <property type="molecule type" value="Genomic_DNA"/>
</dbReference>
<dbReference type="Proteomes" id="UP000551499">
    <property type="component" value="Unassembled WGS sequence"/>
</dbReference>
<accession>A0A841UQ64</accession>
<evidence type="ECO:0000259" key="1">
    <source>
        <dbReference type="PROSITE" id="PS51688"/>
    </source>
</evidence>
<dbReference type="InterPro" id="IPR030392">
    <property type="entry name" value="S74_ICA"/>
</dbReference>
<dbReference type="PROSITE" id="PS51688">
    <property type="entry name" value="ICA"/>
    <property type="match status" value="1"/>
</dbReference>
<organism evidence="2 3">
    <name type="scientific">Microcystis aeruginosa BLCC-F108</name>
    <dbReference type="NCBI Taxonomy" id="2755317"/>
    <lineage>
        <taxon>Bacteria</taxon>
        <taxon>Bacillati</taxon>
        <taxon>Cyanobacteriota</taxon>
        <taxon>Cyanophyceae</taxon>
        <taxon>Oscillatoriophycideae</taxon>
        <taxon>Chroococcales</taxon>
        <taxon>Microcystaceae</taxon>
        <taxon>Microcystis</taxon>
    </lineage>
</organism>
<proteinExistence type="predicted"/>
<evidence type="ECO:0000313" key="2">
    <source>
        <dbReference type="EMBL" id="MBC1190760.1"/>
    </source>
</evidence>
<evidence type="ECO:0000313" key="3">
    <source>
        <dbReference type="Proteomes" id="UP000551499"/>
    </source>
</evidence>